<dbReference type="AlphaFoldDB" id="A0A8T0PNJ3"/>
<evidence type="ECO:0000313" key="2">
    <source>
        <dbReference type="EMBL" id="KAG2561812.1"/>
    </source>
</evidence>
<dbReference type="Proteomes" id="UP000823388">
    <property type="component" value="Chromosome 8K"/>
</dbReference>
<name>A0A8T0PNJ3_PANVG</name>
<dbReference type="EMBL" id="CM029051">
    <property type="protein sequence ID" value="KAG2561812.1"/>
    <property type="molecule type" value="Genomic_DNA"/>
</dbReference>
<feature type="compositionally biased region" description="Basic and acidic residues" evidence="1">
    <location>
        <begin position="95"/>
        <end position="108"/>
    </location>
</feature>
<feature type="region of interest" description="Disordered" evidence="1">
    <location>
        <begin position="75"/>
        <end position="125"/>
    </location>
</feature>
<evidence type="ECO:0000313" key="3">
    <source>
        <dbReference type="Proteomes" id="UP000823388"/>
    </source>
</evidence>
<gene>
    <name evidence="2" type="ORF">PVAP13_8KG124500</name>
</gene>
<organism evidence="2 3">
    <name type="scientific">Panicum virgatum</name>
    <name type="common">Blackwell switchgrass</name>
    <dbReference type="NCBI Taxonomy" id="38727"/>
    <lineage>
        <taxon>Eukaryota</taxon>
        <taxon>Viridiplantae</taxon>
        <taxon>Streptophyta</taxon>
        <taxon>Embryophyta</taxon>
        <taxon>Tracheophyta</taxon>
        <taxon>Spermatophyta</taxon>
        <taxon>Magnoliopsida</taxon>
        <taxon>Liliopsida</taxon>
        <taxon>Poales</taxon>
        <taxon>Poaceae</taxon>
        <taxon>PACMAD clade</taxon>
        <taxon>Panicoideae</taxon>
        <taxon>Panicodae</taxon>
        <taxon>Paniceae</taxon>
        <taxon>Panicinae</taxon>
        <taxon>Panicum</taxon>
        <taxon>Panicum sect. Hiantes</taxon>
    </lineage>
</organism>
<protein>
    <submittedName>
        <fullName evidence="2">Uncharacterized protein</fullName>
    </submittedName>
</protein>
<accession>A0A8T0PNJ3</accession>
<sequence>MFQGTQFTSMTPATSCRDFRITTVHQSGAFFVSPYAATRRISRSLFLSTTTTTTTSNTGVDNNEASFDNFTRLFATPAQDDDPNLHTPLAQLRRPARDVRPPDRHSYPTDHVPAQRKRGRHGRGG</sequence>
<evidence type="ECO:0000256" key="1">
    <source>
        <dbReference type="SAM" id="MobiDB-lite"/>
    </source>
</evidence>
<proteinExistence type="predicted"/>
<feature type="compositionally biased region" description="Basic residues" evidence="1">
    <location>
        <begin position="114"/>
        <end position="125"/>
    </location>
</feature>
<reference evidence="2" key="1">
    <citation type="submission" date="2020-05" db="EMBL/GenBank/DDBJ databases">
        <title>WGS assembly of Panicum virgatum.</title>
        <authorList>
            <person name="Lovell J.T."/>
            <person name="Jenkins J."/>
            <person name="Shu S."/>
            <person name="Juenger T.E."/>
            <person name="Schmutz J."/>
        </authorList>
    </citation>
    <scope>NUCLEOTIDE SEQUENCE</scope>
    <source>
        <strain evidence="2">AP13</strain>
    </source>
</reference>
<comment type="caution">
    <text evidence="2">The sequence shown here is derived from an EMBL/GenBank/DDBJ whole genome shotgun (WGS) entry which is preliminary data.</text>
</comment>
<keyword evidence="3" id="KW-1185">Reference proteome</keyword>